<evidence type="ECO:0000256" key="1">
    <source>
        <dbReference type="ARBA" id="ARBA00004571"/>
    </source>
</evidence>
<evidence type="ECO:0000256" key="9">
    <source>
        <dbReference type="RuleBase" id="RU003357"/>
    </source>
</evidence>
<dbReference type="Gene3D" id="2.170.130.10">
    <property type="entry name" value="TonB-dependent receptor, plug domain"/>
    <property type="match status" value="1"/>
</dbReference>
<feature type="signal peptide" evidence="10">
    <location>
        <begin position="1"/>
        <end position="26"/>
    </location>
</feature>
<accession>F4KYG4</accession>
<dbReference type="InterPro" id="IPR037066">
    <property type="entry name" value="Plug_dom_sf"/>
</dbReference>
<dbReference type="SUPFAM" id="SSF49464">
    <property type="entry name" value="Carboxypeptidase regulatory domain-like"/>
    <property type="match status" value="1"/>
</dbReference>
<evidence type="ECO:0000256" key="2">
    <source>
        <dbReference type="ARBA" id="ARBA00022448"/>
    </source>
</evidence>
<feature type="domain" description="TonB-dependent receptor-like beta-barrel" evidence="11">
    <location>
        <begin position="393"/>
        <end position="941"/>
    </location>
</feature>
<dbReference type="InterPro" id="IPR000531">
    <property type="entry name" value="Beta-barrel_TonB"/>
</dbReference>
<dbReference type="InterPro" id="IPR023996">
    <property type="entry name" value="TonB-dep_OMP_SusC/RagA"/>
</dbReference>
<dbReference type="InterPro" id="IPR036942">
    <property type="entry name" value="Beta-barrel_TonB_sf"/>
</dbReference>
<evidence type="ECO:0000313" key="13">
    <source>
        <dbReference type="EMBL" id="AEE49405.1"/>
    </source>
</evidence>
<gene>
    <name evidence="13" type="ordered locus">Halhy_1513</name>
</gene>
<dbReference type="RefSeq" id="WP_013763959.1">
    <property type="nucleotide sequence ID" value="NC_015510.1"/>
</dbReference>
<comment type="subcellular location">
    <subcellularLocation>
        <location evidence="1 8">Cell outer membrane</location>
        <topology evidence="1 8">Multi-pass membrane protein</topology>
    </subcellularLocation>
</comment>
<keyword evidence="7 8" id="KW-0998">Cell outer membrane</keyword>
<keyword evidence="4 8" id="KW-0812">Transmembrane</keyword>
<feature type="domain" description="TonB-dependent receptor plug" evidence="12">
    <location>
        <begin position="119"/>
        <end position="225"/>
    </location>
</feature>
<keyword evidence="10" id="KW-0732">Signal</keyword>
<keyword evidence="2 8" id="KW-0813">Transport</keyword>
<keyword evidence="5 9" id="KW-0798">TonB box</keyword>
<dbReference type="STRING" id="760192.Halhy_1513"/>
<evidence type="ECO:0000256" key="7">
    <source>
        <dbReference type="ARBA" id="ARBA00023237"/>
    </source>
</evidence>
<dbReference type="Gene3D" id="2.60.40.1120">
    <property type="entry name" value="Carboxypeptidase-like, regulatory domain"/>
    <property type="match status" value="1"/>
</dbReference>
<proteinExistence type="inferred from homology"/>
<evidence type="ECO:0000256" key="3">
    <source>
        <dbReference type="ARBA" id="ARBA00022452"/>
    </source>
</evidence>
<comment type="similarity">
    <text evidence="8 9">Belongs to the TonB-dependent receptor family.</text>
</comment>
<dbReference type="InterPro" id="IPR039426">
    <property type="entry name" value="TonB-dep_rcpt-like"/>
</dbReference>
<dbReference type="HOGENOM" id="CLU_004317_0_2_10"/>
<reference key="2">
    <citation type="submission" date="2011-04" db="EMBL/GenBank/DDBJ databases">
        <title>Complete sequence of chromosome of Haliscomenobacter hydrossis DSM 1100.</title>
        <authorList>
            <consortium name="US DOE Joint Genome Institute (JGI-PGF)"/>
            <person name="Lucas S."/>
            <person name="Han J."/>
            <person name="Lapidus A."/>
            <person name="Bruce D."/>
            <person name="Goodwin L."/>
            <person name="Pitluck S."/>
            <person name="Peters L."/>
            <person name="Kyrpides N."/>
            <person name="Mavromatis K."/>
            <person name="Ivanova N."/>
            <person name="Ovchinnikova G."/>
            <person name="Pagani I."/>
            <person name="Daligault H."/>
            <person name="Detter J.C."/>
            <person name="Han C."/>
            <person name="Land M."/>
            <person name="Hauser L."/>
            <person name="Markowitz V."/>
            <person name="Cheng J.-F."/>
            <person name="Hugenholtz P."/>
            <person name="Woyke T."/>
            <person name="Wu D."/>
            <person name="Verbarg S."/>
            <person name="Frueling A."/>
            <person name="Brambilla E."/>
            <person name="Klenk H.-P."/>
            <person name="Eisen J.A."/>
        </authorList>
    </citation>
    <scope>NUCLEOTIDE SEQUENCE</scope>
    <source>
        <strain>DSM 1100</strain>
    </source>
</reference>
<dbReference type="InterPro" id="IPR023997">
    <property type="entry name" value="TonB-dep_OMP_SusC/RagA_CS"/>
</dbReference>
<dbReference type="NCBIfam" id="TIGR04056">
    <property type="entry name" value="OMP_RagA_SusC"/>
    <property type="match status" value="1"/>
</dbReference>
<dbReference type="InterPro" id="IPR012910">
    <property type="entry name" value="Plug_dom"/>
</dbReference>
<dbReference type="GO" id="GO:0009279">
    <property type="term" value="C:cell outer membrane"/>
    <property type="evidence" value="ECO:0007669"/>
    <property type="project" value="UniProtKB-SubCell"/>
</dbReference>
<evidence type="ECO:0000313" key="14">
    <source>
        <dbReference type="Proteomes" id="UP000008461"/>
    </source>
</evidence>
<dbReference type="Gene3D" id="2.40.170.20">
    <property type="entry name" value="TonB-dependent receptor, beta-barrel domain"/>
    <property type="match status" value="1"/>
</dbReference>
<keyword evidence="6 8" id="KW-0472">Membrane</keyword>
<dbReference type="Pfam" id="PF07715">
    <property type="entry name" value="Plug"/>
    <property type="match status" value="1"/>
</dbReference>
<dbReference type="NCBIfam" id="TIGR04057">
    <property type="entry name" value="SusC_RagA_signa"/>
    <property type="match status" value="1"/>
</dbReference>
<protein>
    <submittedName>
        <fullName evidence="13">TonB-dependent receptor plug</fullName>
    </submittedName>
</protein>
<evidence type="ECO:0000259" key="11">
    <source>
        <dbReference type="Pfam" id="PF00593"/>
    </source>
</evidence>
<dbReference type="eggNOG" id="COG1629">
    <property type="taxonomic scope" value="Bacteria"/>
</dbReference>
<dbReference type="KEGG" id="hhy:Halhy_1513"/>
<name>F4KYG4_HALH1</name>
<organism evidence="13 14">
    <name type="scientific">Haliscomenobacter hydrossis (strain ATCC 27775 / DSM 1100 / LMG 10767 / O)</name>
    <dbReference type="NCBI Taxonomy" id="760192"/>
    <lineage>
        <taxon>Bacteria</taxon>
        <taxon>Pseudomonadati</taxon>
        <taxon>Bacteroidota</taxon>
        <taxon>Saprospiria</taxon>
        <taxon>Saprospirales</taxon>
        <taxon>Haliscomenobacteraceae</taxon>
        <taxon>Haliscomenobacter</taxon>
    </lineage>
</organism>
<dbReference type="SUPFAM" id="SSF56935">
    <property type="entry name" value="Porins"/>
    <property type="match status" value="1"/>
</dbReference>
<dbReference type="InterPro" id="IPR008969">
    <property type="entry name" value="CarboxyPept-like_regulatory"/>
</dbReference>
<sequence length="992" mass="108341">MKLRVGYCSRWLLAAVAVLFCNFAFAQRTLSGKVTDKNTGEALIGANILVVGTSTGTVTDFDGSYSLEVPAGVTELEFSYTGYTTTRVPLGNATTLDVTLSAGQLLDEVVVTGYGTARAREVTSAIVSVKAKDFNGGNITSAAQLLQGKVAGLSISRPGGNPNEGFAIRLRGLSTLGANSSPLVVIDGAIGGSLDNVDPNDIENITVLKDASASAIYGTRGAAGVLLITTKKGQAGKFSVDYNGFVSSGSRMRTVPVMTADEWREIPSFGIPAANLASWGDRGASTDWVDAISQNAIGQTHNLSMSGGTRDGSYRVSFNVRDNEGVLRTTDRQTLNGRFSFNQNALNGKMRLSANLSISNTKANFGFNEAMRYALLYNPTAPIRSTDPANARFGGYYEEALFDYFNPVAIVEQNVNEGELANFLGNLQVEYDLTKDLKVSAFYSRQKDNQFNGQYYSRLSKFNTGADSRGIASRRTDQQTTQQATFTATYSKDFGKLDLRLLAGYEYQSADFQGLGSGSRNFLTDAFGYNNLGNALSYSLGQSNAFSYRNGFEGVATFSRLNVSLDDTYNLMVSVRREGNSRFGEGNKYAVFPGLGLSADLVKALGLDVADALKLRVSYGVAGNLPGQSYLSLERFAQQSSRFFYNGSYVPTYGPASNANPNLQWEKQTDLNIGLDFSFMNYRLNGSLDFFNRTTSDLLYNVRVPVPPNLFGTTWVNLGEMQNTGLELALNYNVIKKQNFSYDLALTPTLYFSNKLASLSSDEFAFGKELFLAGVGSPGLNETNIIRVTEGGDIGDFWGPIYEGVNENGTWKFQDLNGDGTITRDDDTKIGNGLPNMELGWSNSFTMGKFDLNVFFRGVFGHDMVNSYRIFYETLNTLSWNRVNAEDYFDPKLTDGARFSSYQVEKASFLKLDNATIGYNFNLKPGSSFNKLRVYLAGQNLFVLSNYSGADPELRLSDIEQEGANAILSPGIDRRNTYYMVRTMTFGLNLGF</sequence>
<dbReference type="PROSITE" id="PS52016">
    <property type="entry name" value="TONB_DEPENDENT_REC_3"/>
    <property type="match status" value="1"/>
</dbReference>
<evidence type="ECO:0000259" key="12">
    <source>
        <dbReference type="Pfam" id="PF07715"/>
    </source>
</evidence>
<evidence type="ECO:0000256" key="5">
    <source>
        <dbReference type="ARBA" id="ARBA00023077"/>
    </source>
</evidence>
<dbReference type="eggNOG" id="COG4206">
    <property type="taxonomic scope" value="Bacteria"/>
</dbReference>
<evidence type="ECO:0000256" key="8">
    <source>
        <dbReference type="PROSITE-ProRule" id="PRU01360"/>
    </source>
</evidence>
<evidence type="ECO:0000256" key="10">
    <source>
        <dbReference type="SAM" id="SignalP"/>
    </source>
</evidence>
<reference evidence="13 14" key="1">
    <citation type="journal article" date="2011" name="Stand. Genomic Sci.">
        <title>Complete genome sequence of Haliscomenobacter hydrossis type strain (O).</title>
        <authorList>
            <consortium name="US DOE Joint Genome Institute (JGI-PGF)"/>
            <person name="Daligault H."/>
            <person name="Lapidus A."/>
            <person name="Zeytun A."/>
            <person name="Nolan M."/>
            <person name="Lucas S."/>
            <person name="Del Rio T.G."/>
            <person name="Tice H."/>
            <person name="Cheng J.F."/>
            <person name="Tapia R."/>
            <person name="Han C."/>
            <person name="Goodwin L."/>
            <person name="Pitluck S."/>
            <person name="Liolios K."/>
            <person name="Pagani I."/>
            <person name="Ivanova N."/>
            <person name="Huntemann M."/>
            <person name="Mavromatis K."/>
            <person name="Mikhailova N."/>
            <person name="Pati A."/>
            <person name="Chen A."/>
            <person name="Palaniappan K."/>
            <person name="Land M."/>
            <person name="Hauser L."/>
            <person name="Brambilla E.M."/>
            <person name="Rohde M."/>
            <person name="Verbarg S."/>
            <person name="Goker M."/>
            <person name="Bristow J."/>
            <person name="Eisen J.A."/>
            <person name="Markowitz V."/>
            <person name="Hugenholtz P."/>
            <person name="Kyrpides N.C."/>
            <person name="Klenk H.P."/>
            <person name="Woyke T."/>
        </authorList>
    </citation>
    <scope>NUCLEOTIDE SEQUENCE [LARGE SCALE GENOMIC DNA]</scope>
    <source>
        <strain evidence="14">ATCC 27775 / DSM 1100 / LMG 10767 / O</strain>
    </source>
</reference>
<dbReference type="Pfam" id="PF00593">
    <property type="entry name" value="TonB_dep_Rec_b-barrel"/>
    <property type="match status" value="1"/>
</dbReference>
<keyword evidence="14" id="KW-1185">Reference proteome</keyword>
<evidence type="ECO:0000256" key="4">
    <source>
        <dbReference type="ARBA" id="ARBA00022692"/>
    </source>
</evidence>
<evidence type="ECO:0000256" key="6">
    <source>
        <dbReference type="ARBA" id="ARBA00023136"/>
    </source>
</evidence>
<dbReference type="Pfam" id="PF13715">
    <property type="entry name" value="CarbopepD_reg_2"/>
    <property type="match status" value="1"/>
</dbReference>
<dbReference type="EMBL" id="CP002691">
    <property type="protein sequence ID" value="AEE49405.1"/>
    <property type="molecule type" value="Genomic_DNA"/>
</dbReference>
<dbReference type="OrthoDB" id="9768177at2"/>
<keyword evidence="13" id="KW-0675">Receptor</keyword>
<dbReference type="Proteomes" id="UP000008461">
    <property type="component" value="Chromosome"/>
</dbReference>
<dbReference type="AlphaFoldDB" id="F4KYG4"/>
<feature type="chain" id="PRO_5003310453" evidence="10">
    <location>
        <begin position="27"/>
        <end position="992"/>
    </location>
</feature>
<keyword evidence="3 8" id="KW-1134">Transmembrane beta strand</keyword>